<organism evidence="3">
    <name type="scientific">Gongylonema pulchrum</name>
    <dbReference type="NCBI Taxonomy" id="637853"/>
    <lineage>
        <taxon>Eukaryota</taxon>
        <taxon>Metazoa</taxon>
        <taxon>Ecdysozoa</taxon>
        <taxon>Nematoda</taxon>
        <taxon>Chromadorea</taxon>
        <taxon>Rhabditida</taxon>
        <taxon>Spirurina</taxon>
        <taxon>Spiruromorpha</taxon>
        <taxon>Spiruroidea</taxon>
        <taxon>Gongylonematidae</taxon>
        <taxon>Gongylonema</taxon>
    </lineage>
</organism>
<evidence type="ECO:0000313" key="1">
    <source>
        <dbReference type="EMBL" id="VDK68111.1"/>
    </source>
</evidence>
<reference evidence="1 2" key="2">
    <citation type="submission" date="2018-11" db="EMBL/GenBank/DDBJ databases">
        <authorList>
            <consortium name="Pathogen Informatics"/>
        </authorList>
    </citation>
    <scope>NUCLEOTIDE SEQUENCE [LARGE SCALE GENOMIC DNA]</scope>
</reference>
<dbReference type="GO" id="GO:0003678">
    <property type="term" value="F:DNA helicase activity"/>
    <property type="evidence" value="ECO:0007669"/>
    <property type="project" value="TreeGrafter"/>
</dbReference>
<dbReference type="AlphaFoldDB" id="A0A183DK53"/>
<dbReference type="GO" id="GO:0045951">
    <property type="term" value="P:positive regulation of mitotic recombination"/>
    <property type="evidence" value="ECO:0007669"/>
    <property type="project" value="TreeGrafter"/>
</dbReference>
<gene>
    <name evidence="1" type="ORF">GPUH_LOCUS9091</name>
</gene>
<dbReference type="EMBL" id="UYRT01028658">
    <property type="protein sequence ID" value="VDK68111.1"/>
    <property type="molecule type" value="Genomic_DNA"/>
</dbReference>
<dbReference type="InterPro" id="IPR045028">
    <property type="entry name" value="DinG/Rad3-like"/>
</dbReference>
<evidence type="ECO:0000313" key="2">
    <source>
        <dbReference type="Proteomes" id="UP000271098"/>
    </source>
</evidence>
<proteinExistence type="predicted"/>
<dbReference type="GO" id="GO:0005634">
    <property type="term" value="C:nucleus"/>
    <property type="evidence" value="ECO:0007669"/>
    <property type="project" value="TreeGrafter"/>
</dbReference>
<protein>
    <submittedName>
        <fullName evidence="3">HELICc2 domain-containing protein</fullName>
    </submittedName>
</protein>
<reference evidence="3" key="1">
    <citation type="submission" date="2016-06" db="UniProtKB">
        <authorList>
            <consortium name="WormBaseParasite"/>
        </authorList>
    </citation>
    <scope>IDENTIFICATION</scope>
</reference>
<dbReference type="Proteomes" id="UP000271098">
    <property type="component" value="Unassembled WGS sequence"/>
</dbReference>
<dbReference type="PANTHER" id="PTHR11472:SF1">
    <property type="entry name" value="GENERAL TRANSCRIPTION AND DNA REPAIR FACTOR IIH HELICASE SUBUNIT XPD"/>
    <property type="match status" value="1"/>
</dbReference>
<name>A0A183DK53_9BILA</name>
<keyword evidence="2" id="KW-1185">Reference proteome</keyword>
<dbReference type="GO" id="GO:0006366">
    <property type="term" value="P:transcription by RNA polymerase II"/>
    <property type="evidence" value="ECO:0007669"/>
    <property type="project" value="TreeGrafter"/>
</dbReference>
<accession>A0A183DK53</accession>
<sequence>MHFQTLSPLDMYPKILDFDPAVMASLSMTLARPCIAPLIVSKDAAVIRNYGALVLELASLVPDGVVVFFTSYLYMENVISTWYDQVRVLLFSSI</sequence>
<dbReference type="WBParaSite" id="GPUH_0000910401-mRNA-1">
    <property type="protein sequence ID" value="GPUH_0000910401-mRNA-1"/>
    <property type="gene ID" value="GPUH_0000910401"/>
</dbReference>
<dbReference type="GO" id="GO:0003684">
    <property type="term" value="F:damaged DNA binding"/>
    <property type="evidence" value="ECO:0007669"/>
    <property type="project" value="TreeGrafter"/>
</dbReference>
<dbReference type="OrthoDB" id="272481at2759"/>
<evidence type="ECO:0000313" key="3">
    <source>
        <dbReference type="WBParaSite" id="GPUH_0000910401-mRNA-1"/>
    </source>
</evidence>
<dbReference type="Gene3D" id="3.40.50.300">
    <property type="entry name" value="P-loop containing nucleotide triphosphate hydrolases"/>
    <property type="match status" value="1"/>
</dbReference>
<dbReference type="InterPro" id="IPR027417">
    <property type="entry name" value="P-loop_NTPase"/>
</dbReference>
<dbReference type="PANTHER" id="PTHR11472">
    <property type="entry name" value="DNA REPAIR DEAD HELICASE RAD3/XP-D SUBFAMILY MEMBER"/>
    <property type="match status" value="1"/>
</dbReference>